<dbReference type="EMBL" id="JACICY010000002">
    <property type="protein sequence ID" value="MBB3859704.1"/>
    <property type="molecule type" value="Genomic_DNA"/>
</dbReference>
<protein>
    <recommendedName>
        <fullName evidence="4">DUF2171 domain-containing protein</fullName>
    </recommendedName>
</protein>
<feature type="compositionally biased region" description="Polar residues" evidence="1">
    <location>
        <begin position="67"/>
        <end position="77"/>
    </location>
</feature>
<dbReference type="InterPro" id="IPR018684">
    <property type="entry name" value="DUF2171"/>
</dbReference>
<evidence type="ECO:0008006" key="4">
    <source>
        <dbReference type="Google" id="ProtNLM"/>
    </source>
</evidence>
<dbReference type="AlphaFoldDB" id="A0A7W5ZUZ4"/>
<feature type="compositionally biased region" description="Low complexity" evidence="1">
    <location>
        <begin position="39"/>
        <end position="66"/>
    </location>
</feature>
<dbReference type="Proteomes" id="UP000562395">
    <property type="component" value="Unassembled WGS sequence"/>
</dbReference>
<sequence length="155" mass="16548">MGEYEPEDSRNVTGANANLGGRPQAGGSFERQGEQRWAGDGQQSQSQDGSGQQQGGFSSDTGQQSQLEGGQSDWSSQIREHMEVIGADGTHVGTVDHVDGHRIKLTKRENDAGHEGGTHSGHHHYLSVGLIAEVEGDKVRLSANGDVAWGMLEEE</sequence>
<gene>
    <name evidence="2" type="ORF">GGQ88_000965</name>
</gene>
<dbReference type="Pfam" id="PF09939">
    <property type="entry name" value="DUF2171"/>
    <property type="match status" value="1"/>
</dbReference>
<evidence type="ECO:0000256" key="1">
    <source>
        <dbReference type="SAM" id="MobiDB-lite"/>
    </source>
</evidence>
<comment type="caution">
    <text evidence="2">The sequence shown here is derived from an EMBL/GenBank/DDBJ whole genome shotgun (WGS) entry which is preliminary data.</text>
</comment>
<reference evidence="2 3" key="1">
    <citation type="submission" date="2020-08" db="EMBL/GenBank/DDBJ databases">
        <title>Genomic Encyclopedia of Type Strains, Phase IV (KMG-IV): sequencing the most valuable type-strain genomes for metagenomic binning, comparative biology and taxonomic classification.</title>
        <authorList>
            <person name="Goeker M."/>
        </authorList>
    </citation>
    <scope>NUCLEOTIDE SEQUENCE [LARGE SCALE GENOMIC DNA]</scope>
    <source>
        <strain evidence="2 3">DSM 14552</strain>
    </source>
</reference>
<evidence type="ECO:0000313" key="3">
    <source>
        <dbReference type="Proteomes" id="UP000562395"/>
    </source>
</evidence>
<keyword evidence="3" id="KW-1185">Reference proteome</keyword>
<organism evidence="2 3">
    <name type="scientific">Novosphingobium hassiacum</name>
    <dbReference type="NCBI Taxonomy" id="173676"/>
    <lineage>
        <taxon>Bacteria</taxon>
        <taxon>Pseudomonadati</taxon>
        <taxon>Pseudomonadota</taxon>
        <taxon>Alphaproteobacteria</taxon>
        <taxon>Sphingomonadales</taxon>
        <taxon>Sphingomonadaceae</taxon>
        <taxon>Novosphingobium</taxon>
    </lineage>
</organism>
<name>A0A7W5ZUZ4_9SPHN</name>
<feature type="region of interest" description="Disordered" evidence="1">
    <location>
        <begin position="1"/>
        <end position="82"/>
    </location>
</feature>
<proteinExistence type="predicted"/>
<accession>A0A7W5ZUZ4</accession>
<evidence type="ECO:0000313" key="2">
    <source>
        <dbReference type="EMBL" id="MBB3859704.1"/>
    </source>
</evidence>